<proteinExistence type="predicted"/>
<dbReference type="EC" id="2.3.-.-" evidence="4"/>
<dbReference type="PANTHER" id="PTHR10545:SF29">
    <property type="entry name" value="GH14572P-RELATED"/>
    <property type="match status" value="1"/>
</dbReference>
<reference evidence="4 5" key="1">
    <citation type="submission" date="2024-09" db="EMBL/GenBank/DDBJ databases">
        <title>Laminarin stimulates single cell rates of sulfate reduction while oxygen inhibits transcriptomic activity in coastal marine sediment.</title>
        <authorList>
            <person name="Lindsay M."/>
            <person name="Orcutt B."/>
            <person name="Emerson D."/>
            <person name="Stepanauskas R."/>
            <person name="D'Angelo T."/>
        </authorList>
    </citation>
    <scope>NUCLEOTIDE SEQUENCE [LARGE SCALE GENOMIC DNA]</scope>
    <source>
        <strain evidence="4">SAG AM-311-K15</strain>
    </source>
</reference>
<dbReference type="InterPro" id="IPR051016">
    <property type="entry name" value="Diverse_Substrate_AcTransf"/>
</dbReference>
<dbReference type="GO" id="GO:0016746">
    <property type="term" value="F:acyltransferase activity"/>
    <property type="evidence" value="ECO:0007669"/>
    <property type="project" value="UniProtKB-KW"/>
</dbReference>
<keyword evidence="5" id="KW-1185">Reference proteome</keyword>
<evidence type="ECO:0000313" key="5">
    <source>
        <dbReference type="Proteomes" id="UP001594351"/>
    </source>
</evidence>
<protein>
    <submittedName>
        <fullName evidence="4">GNAT family N-acetyltransferase</fullName>
        <ecNumber evidence="4">2.3.-.-</ecNumber>
    </submittedName>
</protein>
<evidence type="ECO:0000259" key="3">
    <source>
        <dbReference type="PROSITE" id="PS51186"/>
    </source>
</evidence>
<dbReference type="SUPFAM" id="SSF55729">
    <property type="entry name" value="Acyl-CoA N-acyltransferases (Nat)"/>
    <property type="match status" value="1"/>
</dbReference>
<dbReference type="Pfam" id="PF00583">
    <property type="entry name" value="Acetyltransf_1"/>
    <property type="match status" value="1"/>
</dbReference>
<name>A0ABV6Z086_UNCC1</name>
<dbReference type="Gene3D" id="3.40.630.30">
    <property type="match status" value="1"/>
</dbReference>
<dbReference type="EMBL" id="JBHPBY010000234">
    <property type="protein sequence ID" value="MFC1851861.1"/>
    <property type="molecule type" value="Genomic_DNA"/>
</dbReference>
<dbReference type="Proteomes" id="UP001594351">
    <property type="component" value="Unassembled WGS sequence"/>
</dbReference>
<evidence type="ECO:0000256" key="2">
    <source>
        <dbReference type="ARBA" id="ARBA00023315"/>
    </source>
</evidence>
<accession>A0ABV6Z086</accession>
<evidence type="ECO:0000313" key="4">
    <source>
        <dbReference type="EMBL" id="MFC1851861.1"/>
    </source>
</evidence>
<gene>
    <name evidence="4" type="ORF">ACFL27_16845</name>
</gene>
<comment type="caution">
    <text evidence="4">The sequence shown here is derived from an EMBL/GenBank/DDBJ whole genome shotgun (WGS) entry which is preliminary data.</text>
</comment>
<evidence type="ECO:0000256" key="1">
    <source>
        <dbReference type="ARBA" id="ARBA00022679"/>
    </source>
</evidence>
<organism evidence="4 5">
    <name type="scientific">candidate division CSSED10-310 bacterium</name>
    <dbReference type="NCBI Taxonomy" id="2855610"/>
    <lineage>
        <taxon>Bacteria</taxon>
        <taxon>Bacteria division CSSED10-310</taxon>
    </lineage>
</organism>
<keyword evidence="2 4" id="KW-0012">Acyltransferase</keyword>
<dbReference type="PANTHER" id="PTHR10545">
    <property type="entry name" value="DIAMINE N-ACETYLTRANSFERASE"/>
    <property type="match status" value="1"/>
</dbReference>
<feature type="domain" description="N-acetyltransferase" evidence="3">
    <location>
        <begin position="12"/>
        <end position="160"/>
    </location>
</feature>
<dbReference type="InterPro" id="IPR016181">
    <property type="entry name" value="Acyl_CoA_acyltransferase"/>
</dbReference>
<dbReference type="CDD" id="cd04301">
    <property type="entry name" value="NAT_SF"/>
    <property type="match status" value="1"/>
</dbReference>
<sequence>MTSSEQTDSPICAIRFATKSDTGLIVQLIKELADYEKLSHEVVVDEMTLRETLFHQRQVAEVLIAEYQGLPVGFALFFHNYSTFLGKPGLYLEDLFVKPHLRGLGIGKHLLTYLAKIALERGCGRLEGSVLDWNKSAIDFYLNLGAQPMSDWTVFRLTGQALINLTKQ</sequence>
<dbReference type="PROSITE" id="PS51186">
    <property type="entry name" value="GNAT"/>
    <property type="match status" value="1"/>
</dbReference>
<keyword evidence="1 4" id="KW-0808">Transferase</keyword>
<dbReference type="InterPro" id="IPR000182">
    <property type="entry name" value="GNAT_dom"/>
</dbReference>